<dbReference type="GO" id="GO:0007165">
    <property type="term" value="P:signal transduction"/>
    <property type="evidence" value="ECO:0007669"/>
    <property type="project" value="InterPro"/>
</dbReference>
<dbReference type="InterPro" id="IPR027417">
    <property type="entry name" value="P-loop_NTPase"/>
</dbReference>
<feature type="domain" description="TIR" evidence="7">
    <location>
        <begin position="25"/>
        <end position="154"/>
    </location>
</feature>
<dbReference type="PATRIC" id="fig|1254432.3.peg.5652"/>
<feature type="repeat" description="WD" evidence="3">
    <location>
        <begin position="874"/>
        <end position="915"/>
    </location>
</feature>
<evidence type="ECO:0000256" key="3">
    <source>
        <dbReference type="PROSITE-ProRule" id="PRU00221"/>
    </source>
</evidence>
<dbReference type="PROSITE" id="PS00678">
    <property type="entry name" value="WD_REPEATS_1"/>
    <property type="match status" value="1"/>
</dbReference>
<dbReference type="OrthoDB" id="5480333at2"/>
<reference evidence="8 9" key="1">
    <citation type="journal article" date="2013" name="Sci. Rep.">
        <title>Extraordinary expansion of a Sorangium cellulosum genome from an alkaline milieu.</title>
        <authorList>
            <person name="Han K."/>
            <person name="Li Z.F."/>
            <person name="Peng R."/>
            <person name="Zhu L.P."/>
            <person name="Zhou T."/>
            <person name="Wang L.G."/>
            <person name="Li S.G."/>
            <person name="Zhang X.B."/>
            <person name="Hu W."/>
            <person name="Wu Z.H."/>
            <person name="Qin N."/>
            <person name="Li Y.Z."/>
        </authorList>
    </citation>
    <scope>NUCLEOTIDE SEQUENCE [LARGE SCALE GENOMIC DNA]</scope>
    <source>
        <strain evidence="8 9">So0157-2</strain>
    </source>
</reference>
<evidence type="ECO:0000256" key="2">
    <source>
        <dbReference type="ARBA" id="ARBA00022737"/>
    </source>
</evidence>
<keyword evidence="6" id="KW-1133">Transmembrane helix</keyword>
<dbReference type="Gene3D" id="3.40.50.10140">
    <property type="entry name" value="Toll/interleukin-1 receptor homology (TIR) domain"/>
    <property type="match status" value="1"/>
</dbReference>
<keyword evidence="4" id="KW-0175">Coiled coil</keyword>
<dbReference type="PROSITE" id="PS50104">
    <property type="entry name" value="TIR"/>
    <property type="match status" value="1"/>
</dbReference>
<keyword evidence="1 3" id="KW-0853">WD repeat</keyword>
<sequence>MNIVPLEEAAARPSMDAAPPTDSTKLHDVFLSYAPEDEPWACGELLACLDVAGLSCRHEATFALGVPRVLEFERAIQASRWTVLVISPAFRADREGPFIAALALTYDLDVAGGGVIPVIYRPVPVPPHLAALDPIDATSPKQREEALRKLGERLARRIPTRARKPPCPYPGMVPFTEAFEAVFHGRARELQALLERLEQTRLLTLIGPSGAGKSSLVFAGLAARLRREATWDLRIMRPGAAPGAELTARLEAPAVAGKRRLLIIDQLEEVFTLCTAEARASFFDALARVAADVRLLLVLRADFYSDLMRSPLWPVPFEDRIELAPLEGDALERAIEQPAIHVSAYVEPGLVNQLLADARDQAGALPFLQETMVRLWERMRGKVLTLDDYLALGVQGQSGLAVAVADRASAALELLDPQARRIARRTFLRLVQFGQGRPDTRRQLAIEALRASGDPDGLVESTVHYLASSRLLTVDSSPGAQIVDIAHEILLSAWPTLQAWIAEKRAMELTRRRLEARAAEWERLGRRGGLLGLVEVREAERYVRSADTGELGHSGALDQLVAASRRRLWLLAGLAVGAFIMIAVTAFIAIVNLTRARSLLVQNDVDTGRALSLQRPGDARLYFARAVSRAEGSVLRFWERPVDDLLARSWLVQYGQAPSPDIAWMPVTPTRIALMAGDLAVVSLMDGNALYVLDWTLGEPQVLLGTVRNRVELVTGALGQTVVAHDIVTAAIDVWRQLGELLTIQLPSHPTSVAIDPGEDVVAVALSSGGVRFYDVMTGLEKTEMAMANEHAADWIGFDPAAGRLAMFFRESGRVELLDSGAYSSPILEIRSEGGFWEMGGPVFSPQGHLLAVPDGRNGVAVIDVRGQPFVAAKFRHLEAISTAAFDPEGLRLLTASRDGTALVWDIGTQKRIGAPMRHGDVVLGARFLGEGRLAVTTCQDGNFRVWDTDYGELYRMPIQLDGIAWSTVVTQDGQFAITTGNDGKVRRHPLVLEDAERTFAVPKDARLFASALPNRVLLLTAEDVLVLHVVTGQIDRMRLASDGADVRKLTVDALGKSILVTEASEALRRIHVEDDGFRVESVHAPEVAKLSSVERDRGIWLAWANDGFEVEVDLESGRARALFPFFVDQPDGLFTLHSGITPSGRTAYALGQRRFVRWWTRTGERISDVSWAGVPVLFTRDEGRIVARVAATSNALQIFDASGARALSEPMPHAEEVSAATFFHDERLLLSASGRHVFEWDASTGAPVGLPRIFPEPVVALAETGSGRVAVLTDDGQLRVLNLGSASQPADDLRSAAEIGAARRIAESSGTEALMASEWRALRDGAR</sequence>
<dbReference type="SUPFAM" id="SSF50998">
    <property type="entry name" value="Quinoprotein alcohol dehydrogenase-like"/>
    <property type="match status" value="1"/>
</dbReference>
<dbReference type="eggNOG" id="COG2319">
    <property type="taxonomic scope" value="Bacteria"/>
</dbReference>
<feature type="coiled-coil region" evidence="4">
    <location>
        <begin position="497"/>
        <end position="524"/>
    </location>
</feature>
<protein>
    <recommendedName>
        <fullName evidence="7">TIR domain-containing protein</fullName>
    </recommendedName>
</protein>
<dbReference type="Pfam" id="PF20703">
    <property type="entry name" value="nSTAND1"/>
    <property type="match status" value="1"/>
</dbReference>
<dbReference type="eggNOG" id="COG3391">
    <property type="taxonomic scope" value="Bacteria"/>
</dbReference>
<dbReference type="PANTHER" id="PTHR19879:SF9">
    <property type="entry name" value="TRANSCRIPTION INITIATION FACTOR TFIID SUBUNIT 5"/>
    <property type="match status" value="1"/>
</dbReference>
<evidence type="ECO:0000313" key="9">
    <source>
        <dbReference type="Proteomes" id="UP000014803"/>
    </source>
</evidence>
<dbReference type="RefSeq" id="WP_020736900.1">
    <property type="nucleotide sequence ID" value="NC_021658.1"/>
</dbReference>
<evidence type="ECO:0000256" key="1">
    <source>
        <dbReference type="ARBA" id="ARBA00022574"/>
    </source>
</evidence>
<dbReference type="InterPro" id="IPR011044">
    <property type="entry name" value="Quino_amine_DH_bsu"/>
</dbReference>
<organism evidence="8 9">
    <name type="scientific">Sorangium cellulosum So0157-2</name>
    <dbReference type="NCBI Taxonomy" id="1254432"/>
    <lineage>
        <taxon>Bacteria</taxon>
        <taxon>Pseudomonadati</taxon>
        <taxon>Myxococcota</taxon>
        <taxon>Polyangia</taxon>
        <taxon>Polyangiales</taxon>
        <taxon>Polyangiaceae</taxon>
        <taxon>Sorangium</taxon>
    </lineage>
</organism>
<dbReference type="SMART" id="SM00320">
    <property type="entry name" value="WD40"/>
    <property type="match status" value="4"/>
</dbReference>
<evidence type="ECO:0000256" key="4">
    <source>
        <dbReference type="SAM" id="Coils"/>
    </source>
</evidence>
<keyword evidence="2" id="KW-0677">Repeat</keyword>
<name>S4XYP7_SORCE</name>
<dbReference type="InterPro" id="IPR035897">
    <property type="entry name" value="Toll_tir_struct_dom_sf"/>
</dbReference>
<keyword evidence="6" id="KW-0472">Membrane</keyword>
<dbReference type="SUPFAM" id="SSF50969">
    <property type="entry name" value="YVTN repeat-like/Quinoprotein amine dehydrogenase"/>
    <property type="match status" value="1"/>
</dbReference>
<feature type="region of interest" description="Disordered" evidence="5">
    <location>
        <begin position="1"/>
        <end position="21"/>
    </location>
</feature>
<dbReference type="Gene3D" id="2.130.10.10">
    <property type="entry name" value="YVTN repeat-like/Quinoprotein amine dehydrogenase"/>
    <property type="match status" value="2"/>
</dbReference>
<dbReference type="InterPro" id="IPR019775">
    <property type="entry name" value="WD40_repeat_CS"/>
</dbReference>
<dbReference type="SUPFAM" id="SSF52200">
    <property type="entry name" value="Toll/Interleukin receptor TIR domain"/>
    <property type="match status" value="1"/>
</dbReference>
<dbReference type="InterPro" id="IPR001680">
    <property type="entry name" value="WD40_rpt"/>
</dbReference>
<evidence type="ECO:0000259" key="7">
    <source>
        <dbReference type="PROSITE" id="PS50104"/>
    </source>
</evidence>
<evidence type="ECO:0000256" key="5">
    <source>
        <dbReference type="SAM" id="MobiDB-lite"/>
    </source>
</evidence>
<dbReference type="Proteomes" id="UP000014803">
    <property type="component" value="Chromosome"/>
</dbReference>
<feature type="transmembrane region" description="Helical" evidence="6">
    <location>
        <begin position="568"/>
        <end position="593"/>
    </location>
</feature>
<dbReference type="InterPro" id="IPR011047">
    <property type="entry name" value="Quinoprotein_ADH-like_sf"/>
</dbReference>
<dbReference type="EMBL" id="CP003969">
    <property type="protein sequence ID" value="AGP37441.1"/>
    <property type="molecule type" value="Genomic_DNA"/>
</dbReference>
<dbReference type="InterPro" id="IPR015943">
    <property type="entry name" value="WD40/YVTN_repeat-like_dom_sf"/>
</dbReference>
<dbReference type="InterPro" id="IPR000157">
    <property type="entry name" value="TIR_dom"/>
</dbReference>
<dbReference type="PANTHER" id="PTHR19879">
    <property type="entry name" value="TRANSCRIPTION INITIATION FACTOR TFIID"/>
    <property type="match status" value="1"/>
</dbReference>
<dbReference type="InterPro" id="IPR049052">
    <property type="entry name" value="nSTAND1"/>
</dbReference>
<dbReference type="Pfam" id="PF00400">
    <property type="entry name" value="WD40"/>
    <property type="match status" value="1"/>
</dbReference>
<dbReference type="eggNOG" id="COG0470">
    <property type="taxonomic scope" value="Bacteria"/>
</dbReference>
<evidence type="ECO:0000256" key="6">
    <source>
        <dbReference type="SAM" id="Phobius"/>
    </source>
</evidence>
<dbReference type="STRING" id="1254432.SCE1572_24885"/>
<dbReference type="Gene3D" id="3.40.50.300">
    <property type="entry name" value="P-loop containing nucleotide triphosphate hydrolases"/>
    <property type="match status" value="1"/>
</dbReference>
<proteinExistence type="predicted"/>
<accession>S4XYP7</accession>
<dbReference type="HOGENOM" id="CLU_251577_0_0_7"/>
<dbReference type="SUPFAM" id="SSF52540">
    <property type="entry name" value="P-loop containing nucleoside triphosphate hydrolases"/>
    <property type="match status" value="1"/>
</dbReference>
<dbReference type="PROSITE" id="PS50082">
    <property type="entry name" value="WD_REPEATS_2"/>
    <property type="match status" value="2"/>
</dbReference>
<evidence type="ECO:0000313" key="8">
    <source>
        <dbReference type="EMBL" id="AGP37441.1"/>
    </source>
</evidence>
<dbReference type="KEGG" id="scu:SCE1572_24885"/>
<keyword evidence="6" id="KW-0812">Transmembrane</keyword>
<dbReference type="Pfam" id="PF13676">
    <property type="entry name" value="TIR_2"/>
    <property type="match status" value="1"/>
</dbReference>
<dbReference type="PROSITE" id="PS50294">
    <property type="entry name" value="WD_REPEATS_REGION"/>
    <property type="match status" value="1"/>
</dbReference>
<gene>
    <name evidence="8" type="ORF">SCE1572_24885</name>
</gene>
<feature type="repeat" description="WD" evidence="3">
    <location>
        <begin position="916"/>
        <end position="957"/>
    </location>
</feature>